<sequence length="440" mass="50587">MHCLLEGLAHAHFREFLGLTADSANRKFDVVPAFEHPFLNVNSHKPPEFNEKDVRTVQSIHGLLTEAVPDLEGSDPELIEDHVVDLERRLLMKKVACLQFVSVGLGIEPDVTHPGKKVYKIHWVRSLLVWRRTRPFSPGLSKSRIATPEVMWRISDVIKTTDTPSFLRSVPYNFGETKAGTVKADEWRTLTTVYLPIALISLWGEGSVHRNTDIADSRRATLDHTMALVSAIHIACLRSMMTDRADTYHTYIVEWIRDLQVIHPHAHHRTNGHMVLHVWDYLQLFGPVRSWWCFPYERLIGQLQRLPSNHIFGQQESTLLWSYIKAAKLKYWLNHLSCPPVFREVKWLFDKFVSPSINANPSDGFQGHPMASTIKEVIPEDLRQLIQLRRAVLHARTLHKGSIYTRDSTHVGNSLILYYPDGLRNVQPIPGTIKYIFETE</sequence>
<dbReference type="OrthoDB" id="3247418at2759"/>
<dbReference type="GeneID" id="64599979"/>
<keyword evidence="2" id="KW-1185">Reference proteome</keyword>
<protein>
    <submittedName>
        <fullName evidence="1">Uncharacterized protein</fullName>
    </submittedName>
</protein>
<dbReference type="PANTHER" id="PTHR46579">
    <property type="entry name" value="F5/8 TYPE C DOMAIN-CONTAINING PROTEIN-RELATED"/>
    <property type="match status" value="1"/>
</dbReference>
<dbReference type="RefSeq" id="XP_041162578.1">
    <property type="nucleotide sequence ID" value="XM_041306215.1"/>
</dbReference>
<organism evidence="1 2">
    <name type="scientific">Suillus plorans</name>
    <dbReference type="NCBI Taxonomy" id="116603"/>
    <lineage>
        <taxon>Eukaryota</taxon>
        <taxon>Fungi</taxon>
        <taxon>Dikarya</taxon>
        <taxon>Basidiomycota</taxon>
        <taxon>Agaricomycotina</taxon>
        <taxon>Agaricomycetes</taxon>
        <taxon>Agaricomycetidae</taxon>
        <taxon>Boletales</taxon>
        <taxon>Suillineae</taxon>
        <taxon>Suillaceae</taxon>
        <taxon>Suillus</taxon>
    </lineage>
</organism>
<reference evidence="1" key="1">
    <citation type="journal article" date="2020" name="New Phytol.">
        <title>Comparative genomics reveals dynamic genome evolution in host specialist ectomycorrhizal fungi.</title>
        <authorList>
            <person name="Lofgren L.A."/>
            <person name="Nguyen N.H."/>
            <person name="Vilgalys R."/>
            <person name="Ruytinx J."/>
            <person name="Liao H.L."/>
            <person name="Branco S."/>
            <person name="Kuo A."/>
            <person name="LaButti K."/>
            <person name="Lipzen A."/>
            <person name="Andreopoulos W."/>
            <person name="Pangilinan J."/>
            <person name="Riley R."/>
            <person name="Hundley H."/>
            <person name="Na H."/>
            <person name="Barry K."/>
            <person name="Grigoriev I.V."/>
            <person name="Stajich J.E."/>
            <person name="Kennedy P.G."/>
        </authorList>
    </citation>
    <scope>NUCLEOTIDE SEQUENCE</scope>
    <source>
        <strain evidence="1">S12</strain>
    </source>
</reference>
<evidence type="ECO:0000313" key="1">
    <source>
        <dbReference type="EMBL" id="KAG1797468.1"/>
    </source>
</evidence>
<comment type="caution">
    <text evidence="1">The sequence shown here is derived from an EMBL/GenBank/DDBJ whole genome shotgun (WGS) entry which is preliminary data.</text>
</comment>
<dbReference type="EMBL" id="JABBWE010000016">
    <property type="protein sequence ID" value="KAG1797468.1"/>
    <property type="molecule type" value="Genomic_DNA"/>
</dbReference>
<dbReference type="Proteomes" id="UP000719766">
    <property type="component" value="Unassembled WGS sequence"/>
</dbReference>
<proteinExistence type="predicted"/>
<dbReference type="PANTHER" id="PTHR46579:SF1">
    <property type="entry name" value="F5_8 TYPE C DOMAIN-CONTAINING PROTEIN"/>
    <property type="match status" value="1"/>
</dbReference>
<evidence type="ECO:0000313" key="2">
    <source>
        <dbReference type="Proteomes" id="UP000719766"/>
    </source>
</evidence>
<accession>A0A9P7IYY5</accession>
<dbReference type="AlphaFoldDB" id="A0A9P7IYY5"/>
<name>A0A9P7IYY5_9AGAM</name>
<gene>
    <name evidence="1" type="ORF">HD556DRAFT_1441029</name>
</gene>